<comment type="caution">
    <text evidence="3">The sequence shown here is derived from an EMBL/GenBank/DDBJ whole genome shotgun (WGS) entry which is preliminary data.</text>
</comment>
<dbReference type="Proteomes" id="UP001168821">
    <property type="component" value="Unassembled WGS sequence"/>
</dbReference>
<feature type="region of interest" description="Disordered" evidence="1">
    <location>
        <begin position="319"/>
        <end position="351"/>
    </location>
</feature>
<protein>
    <recommendedName>
        <fullName evidence="2">Reverse transcriptase domain-containing protein</fullName>
    </recommendedName>
</protein>
<dbReference type="EMBL" id="JALNTZ010000013">
    <property type="protein sequence ID" value="KAJ3639116.1"/>
    <property type="molecule type" value="Genomic_DNA"/>
</dbReference>
<dbReference type="PROSITE" id="PS50878">
    <property type="entry name" value="RT_POL"/>
    <property type="match status" value="1"/>
</dbReference>
<feature type="domain" description="Reverse transcriptase" evidence="2">
    <location>
        <begin position="1"/>
        <end position="83"/>
    </location>
</feature>
<keyword evidence="4" id="KW-1185">Reference proteome</keyword>
<reference evidence="3" key="1">
    <citation type="journal article" date="2023" name="G3 (Bethesda)">
        <title>Whole genome assemblies of Zophobas morio and Tenebrio molitor.</title>
        <authorList>
            <person name="Kaur S."/>
            <person name="Stinson S.A."/>
            <person name="diCenzo G.C."/>
        </authorList>
    </citation>
    <scope>NUCLEOTIDE SEQUENCE</scope>
    <source>
        <strain evidence="3">QUZm001</strain>
    </source>
</reference>
<gene>
    <name evidence="3" type="ORF">Zmor_004179</name>
</gene>
<evidence type="ECO:0000256" key="1">
    <source>
        <dbReference type="SAM" id="MobiDB-lite"/>
    </source>
</evidence>
<evidence type="ECO:0000313" key="4">
    <source>
        <dbReference type="Proteomes" id="UP001168821"/>
    </source>
</evidence>
<proteinExistence type="predicted"/>
<name>A0AA38HKY4_9CUCU</name>
<dbReference type="AlphaFoldDB" id="A0AA38HKY4"/>
<evidence type="ECO:0000259" key="2">
    <source>
        <dbReference type="PROSITE" id="PS50878"/>
    </source>
</evidence>
<sequence length="351" mass="38787">MAFADDFVLLEEEERRVPNTLAAVEGFFRARGMEVNPRKSVGLCVRGYEGRSIPRVQPVFRIGGQWIRPIKAMDSFRYLGHQVGSFGVKRPNLHALQMMLERVHRAPLKPDQKLSVLRQYLIPRLLYGFQNPGVTGGLLTAADRLIKRFVKRVLHFNIHTPDAVIHAAARYGGLGVYCLRSGVPFTFYRRLDRLGREGDPVIRAVMASPRVARLVSRIRQLAGDVPPDQVWKERLHAGQMTAGLRSASGDPASSAWLRARPHGWASRNSGNDACLPPFLYFRPLILTLACLPPVDRGSYIGRGSNPNICGPNIWPASGVRPSGSETTAKGTGLEKLAGKEDPVELDSSLAL</sequence>
<evidence type="ECO:0000313" key="3">
    <source>
        <dbReference type="EMBL" id="KAJ3639116.1"/>
    </source>
</evidence>
<organism evidence="3 4">
    <name type="scientific">Zophobas morio</name>
    <dbReference type="NCBI Taxonomy" id="2755281"/>
    <lineage>
        <taxon>Eukaryota</taxon>
        <taxon>Metazoa</taxon>
        <taxon>Ecdysozoa</taxon>
        <taxon>Arthropoda</taxon>
        <taxon>Hexapoda</taxon>
        <taxon>Insecta</taxon>
        <taxon>Pterygota</taxon>
        <taxon>Neoptera</taxon>
        <taxon>Endopterygota</taxon>
        <taxon>Coleoptera</taxon>
        <taxon>Polyphaga</taxon>
        <taxon>Cucujiformia</taxon>
        <taxon>Tenebrionidae</taxon>
        <taxon>Zophobas</taxon>
    </lineage>
</organism>
<accession>A0AA38HKY4</accession>
<dbReference type="InterPro" id="IPR000477">
    <property type="entry name" value="RT_dom"/>
</dbReference>